<feature type="domain" description="PDZ" evidence="10">
    <location>
        <begin position="1"/>
        <end position="37"/>
    </location>
</feature>
<dbReference type="GO" id="GO:0016324">
    <property type="term" value="C:apical plasma membrane"/>
    <property type="evidence" value="ECO:0007669"/>
    <property type="project" value="TreeGrafter"/>
</dbReference>
<dbReference type="InterPro" id="IPR015098">
    <property type="entry name" value="EBP50_C"/>
</dbReference>
<dbReference type="SUPFAM" id="SSF50156">
    <property type="entry name" value="PDZ domain-like"/>
    <property type="match status" value="1"/>
</dbReference>
<comment type="subcellular location">
    <subcellularLocation>
        <location evidence="3">Cell projection</location>
        <location evidence="3">Filopodium</location>
    </subcellularLocation>
    <subcellularLocation>
        <location evidence="1">Cell projection</location>
        <location evidence="1">Microvillus</location>
    </subcellularLocation>
    <subcellularLocation>
        <location evidence="2">Cell projection</location>
        <location evidence="2">Ruffle</location>
    </subcellularLocation>
</comment>
<dbReference type="PROSITE" id="PS50106">
    <property type="entry name" value="PDZ"/>
    <property type="match status" value="1"/>
</dbReference>
<dbReference type="InterPro" id="IPR036034">
    <property type="entry name" value="PDZ_sf"/>
</dbReference>
<evidence type="ECO:0000313" key="11">
    <source>
        <dbReference type="EMBL" id="GLD73981.1"/>
    </source>
</evidence>
<dbReference type="InterPro" id="IPR001478">
    <property type="entry name" value="PDZ"/>
</dbReference>
<gene>
    <name evidence="11" type="ORF">AKAME5_002530700</name>
</gene>
<dbReference type="Pfam" id="PF09007">
    <property type="entry name" value="EBP50_C"/>
    <property type="match status" value="1"/>
</dbReference>
<dbReference type="GO" id="GO:0043495">
    <property type="term" value="F:protein-membrane adaptor activity"/>
    <property type="evidence" value="ECO:0007669"/>
    <property type="project" value="TreeGrafter"/>
</dbReference>
<dbReference type="GO" id="GO:0072659">
    <property type="term" value="P:protein localization to plasma membrane"/>
    <property type="evidence" value="ECO:0007669"/>
    <property type="project" value="TreeGrafter"/>
</dbReference>
<evidence type="ECO:0000256" key="5">
    <source>
        <dbReference type="ARBA" id="ARBA00022737"/>
    </source>
</evidence>
<evidence type="ECO:0000259" key="10">
    <source>
        <dbReference type="PROSITE" id="PS50106"/>
    </source>
</evidence>
<dbReference type="GO" id="GO:0005102">
    <property type="term" value="F:signaling receptor binding"/>
    <property type="evidence" value="ECO:0007669"/>
    <property type="project" value="TreeGrafter"/>
</dbReference>
<dbReference type="GO" id="GO:0005902">
    <property type="term" value="C:microvillus"/>
    <property type="evidence" value="ECO:0007669"/>
    <property type="project" value="UniProtKB-SubCell"/>
</dbReference>
<protein>
    <recommendedName>
        <fullName evidence="4">Na(+)/H(+) exchange regulatory cofactor NHE-RF1</fullName>
    </recommendedName>
    <alternativeName>
        <fullName evidence="8">Ezrin-radixin-moesin-binding phosphoprotein 50</fullName>
    </alternativeName>
    <alternativeName>
        <fullName evidence="7">Regulatory cofactor of Na(+)/H(+) exchanger</fullName>
    </alternativeName>
    <alternativeName>
        <fullName evidence="6">Sodium-hydrogen exchanger regulatory factor 1</fullName>
    </alternativeName>
    <alternativeName>
        <fullName evidence="9">Solute carrier family 9 isoform A3 regulatory factor 1</fullName>
    </alternativeName>
</protein>
<evidence type="ECO:0000256" key="2">
    <source>
        <dbReference type="ARBA" id="ARBA00004466"/>
    </source>
</evidence>
<sequence>MLLQVNGVSVEGKTHSEVVAAIKAGGNETRLLVVDPDTDAFFKRCRVAPTLDHLTGPLPEPVINGGMEEKSKAKSGNVNFEACEELSVSHSGHFPLH</sequence>
<dbReference type="InterPro" id="IPR051067">
    <property type="entry name" value="NHER"/>
</dbReference>
<name>A0AAD3RMK6_LATJO</name>
<dbReference type="AlphaFoldDB" id="A0AAD3RMK6"/>
<keyword evidence="5" id="KW-0677">Repeat</keyword>
<evidence type="ECO:0000256" key="8">
    <source>
        <dbReference type="ARBA" id="ARBA00032844"/>
    </source>
</evidence>
<dbReference type="GO" id="GO:0001726">
    <property type="term" value="C:ruffle"/>
    <property type="evidence" value="ECO:0007669"/>
    <property type="project" value="UniProtKB-SubCell"/>
</dbReference>
<dbReference type="Proteomes" id="UP001279410">
    <property type="component" value="Unassembled WGS sequence"/>
</dbReference>
<evidence type="ECO:0000313" key="12">
    <source>
        <dbReference type="Proteomes" id="UP001279410"/>
    </source>
</evidence>
<dbReference type="EMBL" id="BRZM01001935">
    <property type="protein sequence ID" value="GLD73981.1"/>
    <property type="molecule type" value="Genomic_DNA"/>
</dbReference>
<comment type="caution">
    <text evidence="11">The sequence shown here is derived from an EMBL/GenBank/DDBJ whole genome shotgun (WGS) entry which is preliminary data.</text>
</comment>
<dbReference type="PANTHER" id="PTHR14191:SF7">
    <property type="entry name" value="NA(+)_H(+) EXCHANGE REGULATORY COFACTOR NHE-RF1"/>
    <property type="match status" value="1"/>
</dbReference>
<dbReference type="PANTHER" id="PTHR14191">
    <property type="entry name" value="PDZ DOMAIN CONTAINING PROTEIN"/>
    <property type="match status" value="1"/>
</dbReference>
<organism evidence="11 12">
    <name type="scientific">Lates japonicus</name>
    <name type="common">Japanese lates</name>
    <dbReference type="NCBI Taxonomy" id="270547"/>
    <lineage>
        <taxon>Eukaryota</taxon>
        <taxon>Metazoa</taxon>
        <taxon>Chordata</taxon>
        <taxon>Craniata</taxon>
        <taxon>Vertebrata</taxon>
        <taxon>Euteleostomi</taxon>
        <taxon>Actinopterygii</taxon>
        <taxon>Neopterygii</taxon>
        <taxon>Teleostei</taxon>
        <taxon>Neoteleostei</taxon>
        <taxon>Acanthomorphata</taxon>
        <taxon>Carangaria</taxon>
        <taxon>Carangaria incertae sedis</taxon>
        <taxon>Centropomidae</taxon>
        <taxon>Lates</taxon>
    </lineage>
</organism>
<evidence type="ECO:0000256" key="3">
    <source>
        <dbReference type="ARBA" id="ARBA00004486"/>
    </source>
</evidence>
<keyword evidence="12" id="KW-1185">Reference proteome</keyword>
<evidence type="ECO:0000256" key="4">
    <source>
        <dbReference type="ARBA" id="ARBA00016876"/>
    </source>
</evidence>
<evidence type="ECO:0000256" key="7">
    <source>
        <dbReference type="ARBA" id="ARBA00032825"/>
    </source>
</evidence>
<evidence type="ECO:0000256" key="1">
    <source>
        <dbReference type="ARBA" id="ARBA00004105"/>
    </source>
</evidence>
<reference evidence="11" key="1">
    <citation type="submission" date="2022-08" db="EMBL/GenBank/DDBJ databases">
        <title>Genome sequencing of akame (Lates japonicus).</title>
        <authorList>
            <person name="Hashiguchi Y."/>
            <person name="Takahashi H."/>
        </authorList>
    </citation>
    <scope>NUCLEOTIDE SEQUENCE</scope>
    <source>
        <strain evidence="11">Kochi</strain>
    </source>
</reference>
<dbReference type="Gene3D" id="2.30.42.10">
    <property type="match status" value="1"/>
</dbReference>
<evidence type="ECO:0000256" key="6">
    <source>
        <dbReference type="ARBA" id="ARBA00030310"/>
    </source>
</evidence>
<proteinExistence type="predicted"/>
<accession>A0AAD3RMK6</accession>
<dbReference type="GO" id="GO:0030175">
    <property type="term" value="C:filopodium"/>
    <property type="evidence" value="ECO:0007669"/>
    <property type="project" value="UniProtKB-SubCell"/>
</dbReference>
<evidence type="ECO:0000256" key="9">
    <source>
        <dbReference type="ARBA" id="ARBA00033293"/>
    </source>
</evidence>